<dbReference type="InterPro" id="IPR021147">
    <property type="entry name" value="DUF697"/>
</dbReference>
<dbReference type="AlphaFoldDB" id="A0A8J2ZR42"/>
<name>A0A8J2ZR42_9BACI</name>
<dbReference type="GO" id="GO:0005525">
    <property type="term" value="F:GTP binding"/>
    <property type="evidence" value="ECO:0007669"/>
    <property type="project" value="InterPro"/>
</dbReference>
<dbReference type="InterPro" id="IPR006073">
    <property type="entry name" value="GTP-bd"/>
</dbReference>
<keyword evidence="4" id="KW-0472">Membrane</keyword>
<feature type="domain" description="G" evidence="5">
    <location>
        <begin position="32"/>
        <end position="152"/>
    </location>
</feature>
<evidence type="ECO:0000256" key="4">
    <source>
        <dbReference type="ARBA" id="ARBA00023136"/>
    </source>
</evidence>
<dbReference type="InterPro" id="IPR027417">
    <property type="entry name" value="P-loop_NTPase"/>
</dbReference>
<keyword evidence="3" id="KW-1133">Transmembrane helix</keyword>
<gene>
    <name evidence="6" type="ORF">GCM10010978_05780</name>
</gene>
<evidence type="ECO:0000256" key="1">
    <source>
        <dbReference type="ARBA" id="ARBA00004141"/>
    </source>
</evidence>
<comment type="caution">
    <text evidence="6">The sequence shown here is derived from an EMBL/GenBank/DDBJ whole genome shotgun (WGS) entry which is preliminary data.</text>
</comment>
<dbReference type="Proteomes" id="UP000602050">
    <property type="component" value="Unassembled WGS sequence"/>
</dbReference>
<dbReference type="RefSeq" id="WP_188390877.1">
    <property type="nucleotide sequence ID" value="NZ_BMEV01000007.1"/>
</dbReference>
<dbReference type="CDD" id="cd00882">
    <property type="entry name" value="Ras_like_GTPase"/>
    <property type="match status" value="1"/>
</dbReference>
<evidence type="ECO:0000256" key="2">
    <source>
        <dbReference type="ARBA" id="ARBA00022692"/>
    </source>
</evidence>
<evidence type="ECO:0000313" key="6">
    <source>
        <dbReference type="EMBL" id="GGH70638.1"/>
    </source>
</evidence>
<proteinExistence type="predicted"/>
<dbReference type="EMBL" id="BMEV01000007">
    <property type="protein sequence ID" value="GGH70638.1"/>
    <property type="molecule type" value="Genomic_DNA"/>
</dbReference>
<dbReference type="Gene3D" id="3.40.50.300">
    <property type="entry name" value="P-loop containing nucleotide triphosphate hydrolases"/>
    <property type="match status" value="1"/>
</dbReference>
<keyword evidence="2" id="KW-0812">Transmembrane</keyword>
<reference evidence="6" key="2">
    <citation type="submission" date="2020-09" db="EMBL/GenBank/DDBJ databases">
        <authorList>
            <person name="Sun Q."/>
            <person name="Zhou Y."/>
        </authorList>
    </citation>
    <scope>NUCLEOTIDE SEQUENCE</scope>
    <source>
        <strain evidence="6">CGMCC 1.12360</strain>
    </source>
</reference>
<organism evidence="6 7">
    <name type="scientific">Compostibacillus humi</name>
    <dbReference type="NCBI Taxonomy" id="1245525"/>
    <lineage>
        <taxon>Bacteria</taxon>
        <taxon>Bacillati</taxon>
        <taxon>Bacillota</taxon>
        <taxon>Bacilli</taxon>
        <taxon>Bacillales</taxon>
        <taxon>Bacillaceae</taxon>
        <taxon>Compostibacillus</taxon>
    </lineage>
</organism>
<evidence type="ECO:0000259" key="5">
    <source>
        <dbReference type="Pfam" id="PF01926"/>
    </source>
</evidence>
<reference evidence="6" key="1">
    <citation type="journal article" date="2014" name="Int. J. Syst. Evol. Microbiol.">
        <title>Complete genome sequence of Corynebacterium casei LMG S-19264T (=DSM 44701T), isolated from a smear-ripened cheese.</title>
        <authorList>
            <consortium name="US DOE Joint Genome Institute (JGI-PGF)"/>
            <person name="Walter F."/>
            <person name="Albersmeier A."/>
            <person name="Kalinowski J."/>
            <person name="Ruckert C."/>
        </authorList>
    </citation>
    <scope>NUCLEOTIDE SEQUENCE</scope>
    <source>
        <strain evidence="6">CGMCC 1.12360</strain>
    </source>
</reference>
<dbReference type="GO" id="GO:0016020">
    <property type="term" value="C:membrane"/>
    <property type="evidence" value="ECO:0007669"/>
    <property type="project" value="UniProtKB-SubCell"/>
</dbReference>
<dbReference type="Pfam" id="PF01926">
    <property type="entry name" value="MMR_HSR1"/>
    <property type="match status" value="1"/>
</dbReference>
<comment type="subcellular location">
    <subcellularLocation>
        <location evidence="1">Membrane</location>
        <topology evidence="1">Multi-pass membrane protein</topology>
    </subcellularLocation>
</comment>
<evidence type="ECO:0000256" key="3">
    <source>
        <dbReference type="ARBA" id="ARBA00022989"/>
    </source>
</evidence>
<dbReference type="SUPFAM" id="SSF52540">
    <property type="entry name" value="P-loop containing nucleoside triphosphate hydrolases"/>
    <property type="match status" value="1"/>
</dbReference>
<accession>A0A8J2ZR42</accession>
<evidence type="ECO:0000313" key="7">
    <source>
        <dbReference type="Proteomes" id="UP000602050"/>
    </source>
</evidence>
<sequence length="378" mass="41864">MLQNSNQHKDFSFQDILNQMEEDYQSMMKPNIMVAGKTGVGKSTLINAIFRENLVKTGVGMPVTQHLKKISKETVPVNLFDTKGLELEDIARDEVRNEIMAEVERRAASNDASDHIHLMWYCVNYESNRLEQAEMEWIRLFAKKMPVILVLTQCITDDDTFYKELEKMNLPVVNIVRLLAAPKKIMNNFEVPAYGLKDLVQVTFQVLPEATKRAFVNAQKTDIALKVEEAKKWAVGFIASSFGVGFTPIPFSDAVALSGIQVTLIAKITNIFGFPHSQALIQTIVSAIAGSSAATLVGRAIVGNLLKIIPGVGTVAGGLINGTVASAITTSLAFAYIKVCEKLSKVDGLEEMSHEKIAKMVKEQYEKELKKKRKNIAL</sequence>
<dbReference type="Pfam" id="PF05128">
    <property type="entry name" value="DUF697"/>
    <property type="match status" value="1"/>
</dbReference>
<protein>
    <submittedName>
        <fullName evidence="6">GTPase</fullName>
    </submittedName>
</protein>
<keyword evidence="7" id="KW-1185">Reference proteome</keyword>